<feature type="domain" description="Sugar phosphate transporter" evidence="7">
    <location>
        <begin position="12"/>
        <end position="308"/>
    </location>
</feature>
<feature type="transmembrane region" description="Helical" evidence="6">
    <location>
        <begin position="113"/>
        <end position="133"/>
    </location>
</feature>
<dbReference type="InterPro" id="IPR050186">
    <property type="entry name" value="TPT_transporter"/>
</dbReference>
<feature type="compositionally biased region" description="Basic and acidic residues" evidence="5">
    <location>
        <begin position="321"/>
        <end position="331"/>
    </location>
</feature>
<dbReference type="FunCoup" id="A0A6P8HJP7">
    <property type="interactions" value="527"/>
</dbReference>
<evidence type="ECO:0000313" key="9">
    <source>
        <dbReference type="RefSeq" id="XP_031556604.1"/>
    </source>
</evidence>
<feature type="transmembrane region" description="Helical" evidence="6">
    <location>
        <begin position="292"/>
        <end position="311"/>
    </location>
</feature>
<feature type="transmembrane region" description="Helical" evidence="6">
    <location>
        <begin position="168"/>
        <end position="186"/>
    </location>
</feature>
<evidence type="ECO:0000256" key="5">
    <source>
        <dbReference type="SAM" id="MobiDB-lite"/>
    </source>
</evidence>
<protein>
    <submittedName>
        <fullName evidence="9">GDP-fucose transporter 1-like isoform X1</fullName>
    </submittedName>
</protein>
<dbReference type="GO" id="GO:0016020">
    <property type="term" value="C:membrane"/>
    <property type="evidence" value="ECO:0007669"/>
    <property type="project" value="UniProtKB-SubCell"/>
</dbReference>
<feature type="transmembrane region" description="Helical" evidence="6">
    <location>
        <begin position="46"/>
        <end position="66"/>
    </location>
</feature>
<keyword evidence="8" id="KW-1185">Reference proteome</keyword>
<proteinExistence type="predicted"/>
<dbReference type="GeneID" id="116293327"/>
<accession>A0A6P8HJP7</accession>
<evidence type="ECO:0000313" key="8">
    <source>
        <dbReference type="Proteomes" id="UP000515163"/>
    </source>
</evidence>
<dbReference type="RefSeq" id="XP_031556604.1">
    <property type="nucleotide sequence ID" value="XM_031700744.1"/>
</dbReference>
<dbReference type="InParanoid" id="A0A6P8HJP7"/>
<keyword evidence="4 6" id="KW-0472">Membrane</keyword>
<sequence>MTESILVKSFRISAVVSAYWCISISLVFLNKYLLSSPDLKLNAPLFITWFQCVITVVCLFLLSFLGEKYPWIDKFPDFIIDLSVAKQVLPLSVVFVGMITFNNLCLKNLGVSFYNVGRSLTTVFNVICTYTILGQMTSKKAIVACLVIICGFLLGVDQEGTSSHISHSGILFGILASLCVSLNAIYTKKIIPVVDNNIWRLQLYNNFNACFLFLPLMAILGEFQEIKTFSMIGSGYFWLIMSLGGIFGISIGYITGLQIKVTSPLTHNISGTAKACVQTIISVSYFDEVKTALWWMSNLFVLGGSFAYAYVRHTEMKASHAEEKKSTIKGEEELEAGTPLVSDDKISKA</sequence>
<keyword evidence="2 6" id="KW-0812">Transmembrane</keyword>
<comment type="subcellular location">
    <subcellularLocation>
        <location evidence="1">Membrane</location>
        <topology evidence="1">Multi-pass membrane protein</topology>
    </subcellularLocation>
</comment>
<dbReference type="OrthoDB" id="5547497at2759"/>
<feature type="transmembrane region" description="Helical" evidence="6">
    <location>
        <begin position="140"/>
        <end position="156"/>
    </location>
</feature>
<dbReference type="InterPro" id="IPR004853">
    <property type="entry name" value="Sugar_P_trans_dom"/>
</dbReference>
<evidence type="ECO:0000256" key="6">
    <source>
        <dbReference type="SAM" id="Phobius"/>
    </source>
</evidence>
<feature type="transmembrane region" description="Helical" evidence="6">
    <location>
        <begin position="236"/>
        <end position="257"/>
    </location>
</feature>
<feature type="transmembrane region" description="Helical" evidence="6">
    <location>
        <begin position="78"/>
        <end position="101"/>
    </location>
</feature>
<feature type="region of interest" description="Disordered" evidence="5">
    <location>
        <begin position="321"/>
        <end position="349"/>
    </location>
</feature>
<evidence type="ECO:0000256" key="3">
    <source>
        <dbReference type="ARBA" id="ARBA00022989"/>
    </source>
</evidence>
<gene>
    <name evidence="9" type="primary">LOC116293327</name>
</gene>
<organism evidence="8 9">
    <name type="scientific">Actinia tenebrosa</name>
    <name type="common">Australian red waratah sea anemone</name>
    <dbReference type="NCBI Taxonomy" id="6105"/>
    <lineage>
        <taxon>Eukaryota</taxon>
        <taxon>Metazoa</taxon>
        <taxon>Cnidaria</taxon>
        <taxon>Anthozoa</taxon>
        <taxon>Hexacorallia</taxon>
        <taxon>Actiniaria</taxon>
        <taxon>Actiniidae</taxon>
        <taxon>Actinia</taxon>
    </lineage>
</organism>
<feature type="transmembrane region" description="Helical" evidence="6">
    <location>
        <begin position="12"/>
        <end position="34"/>
    </location>
</feature>
<evidence type="ECO:0000256" key="4">
    <source>
        <dbReference type="ARBA" id="ARBA00023136"/>
    </source>
</evidence>
<dbReference type="KEGG" id="aten:116293327"/>
<evidence type="ECO:0000256" key="2">
    <source>
        <dbReference type="ARBA" id="ARBA00022692"/>
    </source>
</evidence>
<name>A0A6P8HJP7_ACTTE</name>
<evidence type="ECO:0000259" key="7">
    <source>
        <dbReference type="Pfam" id="PF03151"/>
    </source>
</evidence>
<reference evidence="9" key="1">
    <citation type="submission" date="2025-08" db="UniProtKB">
        <authorList>
            <consortium name="RefSeq"/>
        </authorList>
    </citation>
    <scope>IDENTIFICATION</scope>
    <source>
        <tissue evidence="9">Tentacle</tissue>
    </source>
</reference>
<dbReference type="PANTHER" id="PTHR11132">
    <property type="entry name" value="SOLUTE CARRIER FAMILY 35"/>
    <property type="match status" value="1"/>
</dbReference>
<keyword evidence="3 6" id="KW-1133">Transmembrane helix</keyword>
<evidence type="ECO:0000256" key="1">
    <source>
        <dbReference type="ARBA" id="ARBA00004141"/>
    </source>
</evidence>
<dbReference type="Proteomes" id="UP000515163">
    <property type="component" value="Unplaced"/>
</dbReference>
<dbReference type="Pfam" id="PF03151">
    <property type="entry name" value="TPT"/>
    <property type="match status" value="1"/>
</dbReference>
<dbReference type="AlphaFoldDB" id="A0A6P8HJP7"/>